<evidence type="ECO:0000256" key="3">
    <source>
        <dbReference type="ARBA" id="ARBA00022801"/>
    </source>
</evidence>
<evidence type="ECO:0000313" key="6">
    <source>
        <dbReference type="EMBL" id="SVD16956.1"/>
    </source>
</evidence>
<protein>
    <recommendedName>
        <fullName evidence="5">Sulfatase N-terminal domain-containing protein</fullName>
    </recommendedName>
</protein>
<keyword evidence="3" id="KW-0378">Hydrolase</keyword>
<keyword evidence="2" id="KW-0479">Metal-binding</keyword>
<dbReference type="InterPro" id="IPR017850">
    <property type="entry name" value="Alkaline_phosphatase_core_sf"/>
</dbReference>
<comment type="similarity">
    <text evidence="1">Belongs to the sulfatase family.</text>
</comment>
<dbReference type="SUPFAM" id="SSF53649">
    <property type="entry name" value="Alkaline phosphatase-like"/>
    <property type="match status" value="1"/>
</dbReference>
<evidence type="ECO:0000259" key="5">
    <source>
        <dbReference type="Pfam" id="PF00884"/>
    </source>
</evidence>
<proteinExistence type="inferred from homology"/>
<sequence>MILLLSFTLLNGEDRPPNIILLFADDAGYGDFGFQGSQNFDTPNLDKLAQQSIIFKQAYTSAAVCGPSRAGLITGRYQQKFGVEENNVPSYMSPAGLTGEDMGLPLDQLTIADHLKSIGYKNIYLGKWHLGGADRYHPLKRGFDEFYGFRGGARSYWPYDNPPKDPLRKLERNYKNFEEHEGYLTTVLADEAIATMERNKNDPFFMFVSFNAVHTPMHYLEEDLPPKNKIQNENRRQLYAMTKSMDRACGRILDKLKGLGLSDNTLVIFTNDNGGAW</sequence>
<organism evidence="6">
    <name type="scientific">marine metagenome</name>
    <dbReference type="NCBI Taxonomy" id="408172"/>
    <lineage>
        <taxon>unclassified sequences</taxon>
        <taxon>metagenomes</taxon>
        <taxon>ecological metagenomes</taxon>
    </lineage>
</organism>
<dbReference type="InterPro" id="IPR050738">
    <property type="entry name" value="Sulfatase"/>
</dbReference>
<name>A0A382T4G5_9ZZZZ</name>
<dbReference type="AlphaFoldDB" id="A0A382T4G5"/>
<evidence type="ECO:0000256" key="4">
    <source>
        <dbReference type="ARBA" id="ARBA00022837"/>
    </source>
</evidence>
<reference evidence="6" key="1">
    <citation type="submission" date="2018-05" db="EMBL/GenBank/DDBJ databases">
        <authorList>
            <person name="Lanie J.A."/>
            <person name="Ng W.-L."/>
            <person name="Kazmierczak K.M."/>
            <person name="Andrzejewski T.M."/>
            <person name="Davidsen T.M."/>
            <person name="Wayne K.J."/>
            <person name="Tettelin H."/>
            <person name="Glass J.I."/>
            <person name="Rusch D."/>
            <person name="Podicherti R."/>
            <person name="Tsui H.-C.T."/>
            <person name="Winkler M.E."/>
        </authorList>
    </citation>
    <scope>NUCLEOTIDE SEQUENCE</scope>
</reference>
<feature type="non-terminal residue" evidence="6">
    <location>
        <position position="277"/>
    </location>
</feature>
<dbReference type="PANTHER" id="PTHR42693:SF53">
    <property type="entry name" value="ENDO-4-O-SULFATASE"/>
    <property type="match status" value="1"/>
</dbReference>
<dbReference type="InterPro" id="IPR000917">
    <property type="entry name" value="Sulfatase_N"/>
</dbReference>
<dbReference type="InterPro" id="IPR024607">
    <property type="entry name" value="Sulfatase_CS"/>
</dbReference>
<dbReference type="EMBL" id="UINC01133810">
    <property type="protein sequence ID" value="SVD16956.1"/>
    <property type="molecule type" value="Genomic_DNA"/>
</dbReference>
<dbReference type="GO" id="GO:0004065">
    <property type="term" value="F:arylsulfatase activity"/>
    <property type="evidence" value="ECO:0007669"/>
    <property type="project" value="TreeGrafter"/>
</dbReference>
<accession>A0A382T4G5</accession>
<evidence type="ECO:0000256" key="2">
    <source>
        <dbReference type="ARBA" id="ARBA00022723"/>
    </source>
</evidence>
<dbReference type="Pfam" id="PF00884">
    <property type="entry name" value="Sulfatase"/>
    <property type="match status" value="1"/>
</dbReference>
<keyword evidence="4" id="KW-0106">Calcium</keyword>
<feature type="domain" description="Sulfatase N-terminal" evidence="5">
    <location>
        <begin position="17"/>
        <end position="275"/>
    </location>
</feature>
<dbReference type="GO" id="GO:0046872">
    <property type="term" value="F:metal ion binding"/>
    <property type="evidence" value="ECO:0007669"/>
    <property type="project" value="UniProtKB-KW"/>
</dbReference>
<dbReference type="Gene3D" id="3.40.720.10">
    <property type="entry name" value="Alkaline Phosphatase, subunit A"/>
    <property type="match status" value="1"/>
</dbReference>
<gene>
    <name evidence="6" type="ORF">METZ01_LOCUS369810</name>
</gene>
<dbReference type="PROSITE" id="PS00523">
    <property type="entry name" value="SULFATASE_1"/>
    <property type="match status" value="1"/>
</dbReference>
<evidence type="ECO:0000256" key="1">
    <source>
        <dbReference type="ARBA" id="ARBA00008779"/>
    </source>
</evidence>
<dbReference type="PANTHER" id="PTHR42693">
    <property type="entry name" value="ARYLSULFATASE FAMILY MEMBER"/>
    <property type="match status" value="1"/>
</dbReference>